<dbReference type="Pfam" id="PF01609">
    <property type="entry name" value="DDE_Tnp_1"/>
    <property type="match status" value="1"/>
</dbReference>
<accession>A0A7W6AA38</accession>
<keyword evidence="1" id="KW-1133">Transmembrane helix</keyword>
<evidence type="ECO:0000259" key="2">
    <source>
        <dbReference type="Pfam" id="PF01609"/>
    </source>
</evidence>
<dbReference type="InterPro" id="IPR012337">
    <property type="entry name" value="RNaseH-like_sf"/>
</dbReference>
<keyword evidence="1" id="KW-0812">Transmembrane</keyword>
<comment type="caution">
    <text evidence="3">The sequence shown here is derived from an EMBL/GenBank/DDBJ whole genome shotgun (WGS) entry which is preliminary data.</text>
</comment>
<evidence type="ECO:0000313" key="4">
    <source>
        <dbReference type="Proteomes" id="UP000538670"/>
    </source>
</evidence>
<keyword evidence="1" id="KW-0472">Membrane</keyword>
<reference evidence="3 4" key="1">
    <citation type="submission" date="2020-08" db="EMBL/GenBank/DDBJ databases">
        <title>Genomic Encyclopedia of Type Strains, Phase IV (KMG-IV): sequencing the most valuable type-strain genomes for metagenomic binning, comparative biology and taxonomic classification.</title>
        <authorList>
            <person name="Goeker M."/>
        </authorList>
    </citation>
    <scope>NUCLEOTIDE SEQUENCE [LARGE SCALE GENOMIC DNA]</scope>
    <source>
        <strain evidence="3 4">DSM 19512</strain>
    </source>
</reference>
<dbReference type="GO" id="GO:0003677">
    <property type="term" value="F:DNA binding"/>
    <property type="evidence" value="ECO:0007669"/>
    <property type="project" value="InterPro"/>
</dbReference>
<dbReference type="PANTHER" id="PTHR30007">
    <property type="entry name" value="PHP DOMAIN PROTEIN"/>
    <property type="match status" value="1"/>
</dbReference>
<dbReference type="PANTHER" id="PTHR30007:SF1">
    <property type="entry name" value="BLR1914 PROTEIN"/>
    <property type="match status" value="1"/>
</dbReference>
<gene>
    <name evidence="3" type="ORF">GGR48_002441</name>
</gene>
<name>A0A7W6AA38_9SPHN</name>
<dbReference type="SUPFAM" id="SSF53098">
    <property type="entry name" value="Ribonuclease H-like"/>
    <property type="match status" value="1"/>
</dbReference>
<keyword evidence="4" id="KW-1185">Reference proteome</keyword>
<evidence type="ECO:0000313" key="3">
    <source>
        <dbReference type="EMBL" id="MBB3880007.1"/>
    </source>
</evidence>
<sequence length="140" mass="16128">MAHGIGRTKGGRNTKLHAVCDVKGRPHVLMLTPGNVHDCKVARTCIAARPPSTELVADKGYDSRALREWLDGRGTRAVIPPRRNRKVQYDYDRAIYKQRNVIERMFCRLKDWRRLATRFDRNIKNFMAAIALAAAVIWWL</sequence>
<dbReference type="RefSeq" id="WP_183952121.1">
    <property type="nucleotide sequence ID" value="NZ_JACIDH010000010.1"/>
</dbReference>
<dbReference type="InterPro" id="IPR002559">
    <property type="entry name" value="Transposase_11"/>
</dbReference>
<dbReference type="Proteomes" id="UP000538670">
    <property type="component" value="Unassembled WGS sequence"/>
</dbReference>
<dbReference type="EMBL" id="JACIDH010000010">
    <property type="protein sequence ID" value="MBB3880007.1"/>
    <property type="molecule type" value="Genomic_DNA"/>
</dbReference>
<feature type="domain" description="Transposase IS4-like" evidence="2">
    <location>
        <begin position="9"/>
        <end position="137"/>
    </location>
</feature>
<organism evidence="3 4">
    <name type="scientific">Sphingomonas pseudosanguinis</name>
    <dbReference type="NCBI Taxonomy" id="413712"/>
    <lineage>
        <taxon>Bacteria</taxon>
        <taxon>Pseudomonadati</taxon>
        <taxon>Pseudomonadota</taxon>
        <taxon>Alphaproteobacteria</taxon>
        <taxon>Sphingomonadales</taxon>
        <taxon>Sphingomonadaceae</taxon>
        <taxon>Sphingomonas</taxon>
    </lineage>
</organism>
<feature type="transmembrane region" description="Helical" evidence="1">
    <location>
        <begin position="123"/>
        <end position="139"/>
    </location>
</feature>
<protein>
    <submittedName>
        <fullName evidence="3">Transposase</fullName>
    </submittedName>
</protein>
<dbReference type="GO" id="GO:0004803">
    <property type="term" value="F:transposase activity"/>
    <property type="evidence" value="ECO:0007669"/>
    <property type="project" value="InterPro"/>
</dbReference>
<dbReference type="GO" id="GO:0006313">
    <property type="term" value="P:DNA transposition"/>
    <property type="evidence" value="ECO:0007669"/>
    <property type="project" value="InterPro"/>
</dbReference>
<dbReference type="NCBIfam" id="NF033580">
    <property type="entry name" value="transpos_IS5_3"/>
    <property type="match status" value="1"/>
</dbReference>
<proteinExistence type="predicted"/>
<evidence type="ECO:0000256" key="1">
    <source>
        <dbReference type="SAM" id="Phobius"/>
    </source>
</evidence>
<dbReference type="AlphaFoldDB" id="A0A7W6AA38"/>